<evidence type="ECO:0000256" key="1">
    <source>
        <dbReference type="ARBA" id="ARBA00022723"/>
    </source>
</evidence>
<evidence type="ECO:0000313" key="7">
    <source>
        <dbReference type="EMBL" id="KAG0471694.1"/>
    </source>
</evidence>
<sequence>MIMLALIWLLVCSPEFHEHVSLFQNLIMALSFSCKTAPLVLVDCPYSGSYPYLSLVCHLLRHKDFMNLWWQSPDFQSSLEGFLSRKSPNKQDLQFLIPSVWWPGSVEDIGSENSMILTIEALNGAVNKIEEMQRELCSLVIQFIPPTTPSQLPGSVFRTFVQNLILKASGVEHKMSPSDASSNSTLVSLYTVILYFLSEGFPMDDIYGLMGSAANAAAGGFLHRGGKRNFPLGLLLNADLHRSWISRIGGSTNHLLKSYPVYEEKLVCWDEGSMDYDDTRVTHSTRLKPCCCLTPDVDTFRASKDNARRAARSSKSPCTTLPERSVTSECTAGRLNDDIVDKPSSSDHTEVDFGCQYMQHMGNKPLASSLSLDLLREEELLDIMLFLYHLGVAPKFRQAFYYMSHQTHSISLLDETDKQIKEKSCVEQLKRLKEARKTYREELFDCVRQCTWYRVCLFSRWKQRGMYATCMWVVELLLVLSNLGSLFLYVPEFYVESLVDCFHALRRSDPPYVSSAVFIMQGLASFVTFVVKHFSDPRILSPDIKDMLLQSISVLVQYKDFMIAFESNKEVVQSMPRALLSSFDNRSWIPVTNILLRLCKGSGFGSSKHAESSSSVLYQVLLREVCLHDEGLFFSFLNQLFNTLSWTMTEFSVSVREMQESYQIGDLQQRKCTVVFELSCNLARVLEFYTREIPQAFIEGPDINLRRLTELIIFILNHIISVSDTEFFDNSLRRPGQCYEKTNRSMIMAPLVGIILNLMDATADSKHGELNTIIGAFASMDCPVTVHCGFQYLLSYNWGNVLRGDASLAKLAQLEKFSTCLRRRIVALEGTVESLRVEAEDDTCCCICYASESDTQFEPCHHQSCLGCITRHLLNSRRCFFCNATVTEVVRVCKNSNQISGG</sequence>
<feature type="signal peptide" evidence="5">
    <location>
        <begin position="1"/>
        <end position="18"/>
    </location>
</feature>
<dbReference type="Pfam" id="PF13920">
    <property type="entry name" value="zf-C3HC4_3"/>
    <property type="match status" value="1"/>
</dbReference>
<dbReference type="Gene3D" id="3.30.40.10">
    <property type="entry name" value="Zinc/RING finger domain, C3HC4 (zinc finger)"/>
    <property type="match status" value="1"/>
</dbReference>
<dbReference type="AlphaFoldDB" id="A0A835QFR2"/>
<dbReference type="PANTHER" id="PTHR13363">
    <property type="entry name" value="RING FINGER AND SRY DOMAIN-CONTAINING"/>
    <property type="match status" value="1"/>
</dbReference>
<evidence type="ECO:0000256" key="5">
    <source>
        <dbReference type="SAM" id="SignalP"/>
    </source>
</evidence>
<feature type="domain" description="RING-type" evidence="6">
    <location>
        <begin position="845"/>
        <end position="883"/>
    </location>
</feature>
<evidence type="ECO:0000256" key="2">
    <source>
        <dbReference type="ARBA" id="ARBA00022771"/>
    </source>
</evidence>
<dbReference type="CDD" id="cd16541">
    <property type="entry name" value="RING-HC_RNF123"/>
    <property type="match status" value="1"/>
</dbReference>
<dbReference type="SUPFAM" id="SSF57850">
    <property type="entry name" value="RING/U-box"/>
    <property type="match status" value="1"/>
</dbReference>
<evidence type="ECO:0000313" key="8">
    <source>
        <dbReference type="Proteomes" id="UP000639772"/>
    </source>
</evidence>
<dbReference type="Pfam" id="PF25576">
    <property type="entry name" value="TPR_RNF123"/>
    <property type="match status" value="1"/>
</dbReference>
<proteinExistence type="predicted"/>
<dbReference type="EMBL" id="JADCNM010000008">
    <property type="protein sequence ID" value="KAG0471694.1"/>
    <property type="molecule type" value="Genomic_DNA"/>
</dbReference>
<dbReference type="InterPro" id="IPR045129">
    <property type="entry name" value="RNF123/RKP/RSPRY1"/>
</dbReference>
<dbReference type="GO" id="GO:0004842">
    <property type="term" value="F:ubiquitin-protein transferase activity"/>
    <property type="evidence" value="ECO:0007669"/>
    <property type="project" value="InterPro"/>
</dbReference>
<dbReference type="Proteomes" id="UP000639772">
    <property type="component" value="Unassembled WGS sequence"/>
</dbReference>
<protein>
    <recommendedName>
        <fullName evidence="6">RING-type domain-containing protein</fullName>
    </recommendedName>
</protein>
<feature type="chain" id="PRO_5033020488" description="RING-type domain-containing protein" evidence="5">
    <location>
        <begin position="19"/>
        <end position="902"/>
    </location>
</feature>
<accession>A0A835QFR2</accession>
<evidence type="ECO:0000256" key="3">
    <source>
        <dbReference type="ARBA" id="ARBA00022833"/>
    </source>
</evidence>
<dbReference type="GO" id="GO:0008270">
    <property type="term" value="F:zinc ion binding"/>
    <property type="evidence" value="ECO:0007669"/>
    <property type="project" value="UniProtKB-KW"/>
</dbReference>
<dbReference type="InterPro" id="IPR013083">
    <property type="entry name" value="Znf_RING/FYVE/PHD"/>
</dbReference>
<dbReference type="OrthoDB" id="258495at2759"/>
<evidence type="ECO:0000256" key="4">
    <source>
        <dbReference type="PROSITE-ProRule" id="PRU00175"/>
    </source>
</evidence>
<keyword evidence="1" id="KW-0479">Metal-binding</keyword>
<dbReference type="InterPro" id="IPR001841">
    <property type="entry name" value="Znf_RING"/>
</dbReference>
<comment type="caution">
    <text evidence="7">The sequence shown here is derived from an EMBL/GenBank/DDBJ whole genome shotgun (WGS) entry which is preliminary data.</text>
</comment>
<evidence type="ECO:0000259" key="6">
    <source>
        <dbReference type="PROSITE" id="PS50089"/>
    </source>
</evidence>
<name>A0A835QFR2_VANPL</name>
<dbReference type="GO" id="GO:0051603">
    <property type="term" value="P:proteolysis involved in protein catabolic process"/>
    <property type="evidence" value="ECO:0007669"/>
    <property type="project" value="TreeGrafter"/>
</dbReference>
<keyword evidence="3" id="KW-0862">Zinc</keyword>
<organism evidence="7 8">
    <name type="scientific">Vanilla planifolia</name>
    <name type="common">Vanilla</name>
    <dbReference type="NCBI Taxonomy" id="51239"/>
    <lineage>
        <taxon>Eukaryota</taxon>
        <taxon>Viridiplantae</taxon>
        <taxon>Streptophyta</taxon>
        <taxon>Embryophyta</taxon>
        <taxon>Tracheophyta</taxon>
        <taxon>Spermatophyta</taxon>
        <taxon>Magnoliopsida</taxon>
        <taxon>Liliopsida</taxon>
        <taxon>Asparagales</taxon>
        <taxon>Orchidaceae</taxon>
        <taxon>Vanilloideae</taxon>
        <taxon>Vanilleae</taxon>
        <taxon>Vanilla</taxon>
    </lineage>
</organism>
<dbReference type="PANTHER" id="PTHR13363:SF5">
    <property type="entry name" value="E3 UBIQUITIN-PROTEIN LIGASE RNF123"/>
    <property type="match status" value="1"/>
</dbReference>
<keyword evidence="2 4" id="KW-0863">Zinc-finger</keyword>
<reference evidence="7 8" key="1">
    <citation type="journal article" date="2020" name="Nat. Food">
        <title>A phased Vanilla planifolia genome enables genetic improvement of flavour and production.</title>
        <authorList>
            <person name="Hasing T."/>
            <person name="Tang H."/>
            <person name="Brym M."/>
            <person name="Khazi F."/>
            <person name="Huang T."/>
            <person name="Chambers A.H."/>
        </authorList>
    </citation>
    <scope>NUCLEOTIDE SEQUENCE [LARGE SCALE GENOMIC DNA]</scope>
    <source>
        <tissue evidence="7">Leaf</tissue>
    </source>
</reference>
<dbReference type="PROSITE" id="PS50089">
    <property type="entry name" value="ZF_RING_2"/>
    <property type="match status" value="1"/>
</dbReference>
<dbReference type="InterPro" id="IPR057987">
    <property type="entry name" value="TPR_RNF123/RKP"/>
</dbReference>
<dbReference type="GO" id="GO:0005737">
    <property type="term" value="C:cytoplasm"/>
    <property type="evidence" value="ECO:0007669"/>
    <property type="project" value="TreeGrafter"/>
</dbReference>
<gene>
    <name evidence="7" type="ORF">HPP92_016240</name>
</gene>
<keyword evidence="5" id="KW-0732">Signal</keyword>